<dbReference type="Proteomes" id="UP000679352">
    <property type="component" value="Plasmid p2"/>
</dbReference>
<sequence length="376" mass="39237">MDQTTLPRPDAASVQPALFELLARSWTPGAAVTSLCFDRAGATVAFALADGRIALAALADAEPPEKRIRQEVDTGRTTIRPRDKALPPLALTEALEDGPARIVASNSHGFLVAGRFGQIFRVTPRGQVLRLLKGTQPVSALATDGQGRFAIAQETGVTLYDETDLVPFQSLPARCRADGLHFLPDGELAIASEQGLLLWRPGSPPERHPVQAEGAMAIATDGGWLGGATRSGGLWLMQRNSHHIAQIGNFRAPPGSTSFSAPSGAVFASGAFRIAGWSLQDAPFTSDATGALRNGRPGLVLIETVAAHPDRPLVAAGSADGAVVVAQIGQPDEMLLRHACGSPVTALCWSANGTHLALGTAAGDAAIVTFPPHLFK</sequence>
<dbReference type="InterPro" id="IPR015943">
    <property type="entry name" value="WD40/YVTN_repeat-like_dom_sf"/>
</dbReference>
<accession>A0A975PAL2</accession>
<reference evidence="1" key="1">
    <citation type="submission" date="2021-06" db="EMBL/GenBank/DDBJ databases">
        <authorList>
            <person name="Lee C.-S."/>
            <person name="Jin L."/>
        </authorList>
    </citation>
    <scope>NUCLEOTIDE SEQUENCE</scope>
    <source>
        <strain evidence="1">Con5</strain>
        <plasmid evidence="1">p2</plasmid>
    </source>
</reference>
<keyword evidence="2" id="KW-1185">Reference proteome</keyword>
<keyword evidence="1" id="KW-0614">Plasmid</keyword>
<protein>
    <submittedName>
        <fullName evidence="1">High-affnity carbon uptake protein Hat/HatR</fullName>
    </submittedName>
</protein>
<proteinExistence type="predicted"/>
<dbReference type="SUPFAM" id="SSF50978">
    <property type="entry name" value="WD40 repeat-like"/>
    <property type="match status" value="1"/>
</dbReference>
<dbReference type="Gene3D" id="2.130.10.10">
    <property type="entry name" value="YVTN repeat-like/Quinoprotein amine dehydrogenase"/>
    <property type="match status" value="2"/>
</dbReference>
<dbReference type="RefSeq" id="WP_215505687.1">
    <property type="nucleotide sequence ID" value="NZ_CP076363.1"/>
</dbReference>
<geneLocation type="plasmid" evidence="1 2">
    <name>p2</name>
</geneLocation>
<gene>
    <name evidence="1" type="ORF">KM031_18805</name>
</gene>
<name>A0A975PAL2_9RHOB</name>
<organism evidence="1 2">
    <name type="scientific">Gemmobacter fulvus</name>
    <dbReference type="NCBI Taxonomy" id="2840474"/>
    <lineage>
        <taxon>Bacteria</taxon>
        <taxon>Pseudomonadati</taxon>
        <taxon>Pseudomonadota</taxon>
        <taxon>Alphaproteobacteria</taxon>
        <taxon>Rhodobacterales</taxon>
        <taxon>Paracoccaceae</taxon>
        <taxon>Gemmobacter</taxon>
    </lineage>
</organism>
<dbReference type="InterPro" id="IPR036322">
    <property type="entry name" value="WD40_repeat_dom_sf"/>
</dbReference>
<evidence type="ECO:0000313" key="2">
    <source>
        <dbReference type="Proteomes" id="UP000679352"/>
    </source>
</evidence>
<dbReference type="KEGG" id="gfu:KM031_18805"/>
<evidence type="ECO:0000313" key="1">
    <source>
        <dbReference type="EMBL" id="QWK92699.1"/>
    </source>
</evidence>
<dbReference type="EMBL" id="CP076363">
    <property type="protein sequence ID" value="QWK92699.1"/>
    <property type="molecule type" value="Genomic_DNA"/>
</dbReference>
<dbReference type="AlphaFoldDB" id="A0A975PAL2"/>